<protein>
    <recommendedName>
        <fullName evidence="4">RRM domain-containing protein</fullName>
    </recommendedName>
</protein>
<dbReference type="CDD" id="cd12245">
    <property type="entry name" value="RRM_scw1_like"/>
    <property type="match status" value="1"/>
</dbReference>
<evidence type="ECO:0000256" key="1">
    <source>
        <dbReference type="ARBA" id="ARBA00022884"/>
    </source>
</evidence>
<accession>A0A5N6PBH7</accession>
<dbReference type="SMART" id="SM00360">
    <property type="entry name" value="RRM"/>
    <property type="match status" value="2"/>
</dbReference>
<dbReference type="FunFam" id="3.30.70.330:FF:000404">
    <property type="entry name" value="RNA-binding protein with multiple splicing"/>
    <property type="match status" value="1"/>
</dbReference>
<proteinExistence type="predicted"/>
<feature type="domain" description="RRM" evidence="4">
    <location>
        <begin position="32"/>
        <end position="111"/>
    </location>
</feature>
<evidence type="ECO:0000259" key="4">
    <source>
        <dbReference type="PROSITE" id="PS50102"/>
    </source>
</evidence>
<evidence type="ECO:0000256" key="2">
    <source>
        <dbReference type="PROSITE-ProRule" id="PRU00176"/>
    </source>
</evidence>
<feature type="compositionally biased region" description="Basic and acidic residues" evidence="3">
    <location>
        <begin position="127"/>
        <end position="138"/>
    </location>
</feature>
<feature type="compositionally biased region" description="Acidic residues" evidence="3">
    <location>
        <begin position="139"/>
        <end position="152"/>
    </location>
</feature>
<gene>
    <name evidence="5" type="ORF">E3N88_09918</name>
</gene>
<feature type="region of interest" description="Disordered" evidence="3">
    <location>
        <begin position="108"/>
        <end position="184"/>
    </location>
</feature>
<dbReference type="SUPFAM" id="SSF54928">
    <property type="entry name" value="RNA-binding domain, RBD"/>
    <property type="match status" value="1"/>
</dbReference>
<keyword evidence="1 2" id="KW-0694">RNA-binding</keyword>
<dbReference type="OrthoDB" id="431169at2759"/>
<dbReference type="EMBL" id="SZYD01000005">
    <property type="protein sequence ID" value="KAD6118647.1"/>
    <property type="molecule type" value="Genomic_DNA"/>
</dbReference>
<feature type="compositionally biased region" description="Basic and acidic residues" evidence="3">
    <location>
        <begin position="153"/>
        <end position="164"/>
    </location>
</feature>
<evidence type="ECO:0000256" key="3">
    <source>
        <dbReference type="SAM" id="MobiDB-lite"/>
    </source>
</evidence>
<dbReference type="InterPro" id="IPR035979">
    <property type="entry name" value="RBD_domain_sf"/>
</dbReference>
<dbReference type="Pfam" id="PF00076">
    <property type="entry name" value="RRM_1"/>
    <property type="match status" value="2"/>
</dbReference>
<feature type="domain" description="RRM" evidence="4">
    <location>
        <begin position="190"/>
        <end position="267"/>
    </location>
</feature>
<dbReference type="PROSITE" id="PS50102">
    <property type="entry name" value="RRM"/>
    <property type="match status" value="2"/>
</dbReference>
<dbReference type="AlphaFoldDB" id="A0A5N6PBH7"/>
<sequence>MAISRPYDPVYYNLPTIPPLEYAAYEDPNAINTLFVSGLPDDVKAREIHNLFRRRSGFDYCQLKYTGRGNQVVAFATFVNHASAIAALHALNGVKFDPQTGSTLHIELARSNSRRKNKPGAGAYVVIDKRSTAAKDDQESSDDGDRETEEPSEPNKDTSTKSDEETALDPDNTGAAENEQSENTVDGACSTLFIANLGPNCTESELKPVLSRYPGFNTLKVRNRGGMPVAFADYEEVEQATVVMNALQGSVLPSSDRGGMHIEYARSKMRKR</sequence>
<dbReference type="Proteomes" id="UP000326396">
    <property type="component" value="Linkage Group LG13"/>
</dbReference>
<name>A0A5N6PBH7_9ASTR</name>
<reference evidence="5 6" key="1">
    <citation type="submission" date="2019-05" db="EMBL/GenBank/DDBJ databases">
        <title>Mikania micrantha, genome provides insights into the molecular mechanism of rapid growth.</title>
        <authorList>
            <person name="Liu B."/>
        </authorList>
    </citation>
    <scope>NUCLEOTIDE SEQUENCE [LARGE SCALE GENOMIC DNA]</scope>
    <source>
        <strain evidence="5">NLD-2019</strain>
        <tissue evidence="5">Leaf</tissue>
    </source>
</reference>
<organism evidence="5 6">
    <name type="scientific">Mikania micrantha</name>
    <name type="common">bitter vine</name>
    <dbReference type="NCBI Taxonomy" id="192012"/>
    <lineage>
        <taxon>Eukaryota</taxon>
        <taxon>Viridiplantae</taxon>
        <taxon>Streptophyta</taxon>
        <taxon>Embryophyta</taxon>
        <taxon>Tracheophyta</taxon>
        <taxon>Spermatophyta</taxon>
        <taxon>Magnoliopsida</taxon>
        <taxon>eudicotyledons</taxon>
        <taxon>Gunneridae</taxon>
        <taxon>Pentapetalae</taxon>
        <taxon>asterids</taxon>
        <taxon>campanulids</taxon>
        <taxon>Asterales</taxon>
        <taxon>Asteraceae</taxon>
        <taxon>Asteroideae</taxon>
        <taxon>Heliantheae alliance</taxon>
        <taxon>Eupatorieae</taxon>
        <taxon>Mikania</taxon>
    </lineage>
</organism>
<dbReference type="InterPro" id="IPR012677">
    <property type="entry name" value="Nucleotide-bd_a/b_plait_sf"/>
</dbReference>
<evidence type="ECO:0000313" key="5">
    <source>
        <dbReference type="EMBL" id="KAD6118647.1"/>
    </source>
</evidence>
<evidence type="ECO:0000313" key="6">
    <source>
        <dbReference type="Proteomes" id="UP000326396"/>
    </source>
</evidence>
<dbReference type="FunFam" id="3.30.70.330:FF:000335">
    <property type="entry name" value="RNA-binding protein with multiple splicing 2"/>
    <property type="match status" value="1"/>
</dbReference>
<dbReference type="InterPro" id="IPR000504">
    <property type="entry name" value="RRM_dom"/>
</dbReference>
<dbReference type="PANTHER" id="PTHR10501">
    <property type="entry name" value="U1 SMALL NUCLEAR RIBONUCLEOPROTEIN A/U2 SMALL NUCLEAR RIBONUCLEOPROTEIN B"/>
    <property type="match status" value="1"/>
</dbReference>
<dbReference type="GO" id="GO:0003723">
    <property type="term" value="F:RNA binding"/>
    <property type="evidence" value="ECO:0007669"/>
    <property type="project" value="UniProtKB-UniRule"/>
</dbReference>
<dbReference type="Gene3D" id="3.30.70.330">
    <property type="match status" value="2"/>
</dbReference>
<keyword evidence="6" id="KW-1185">Reference proteome</keyword>
<comment type="caution">
    <text evidence="5">The sequence shown here is derived from an EMBL/GenBank/DDBJ whole genome shotgun (WGS) entry which is preliminary data.</text>
</comment>